<dbReference type="CDD" id="cd03230">
    <property type="entry name" value="ABC_DR_subfamily_A"/>
    <property type="match status" value="1"/>
</dbReference>
<sequence length="308" mass="34417">MHEMAVVCRNLGFSYPKVGKVLEGISFEIPLGQRVGLLGPNGAGKTTLVRLMVGLMPPAEGTVRIFGQDTFRQSQARRLIGVMHQSPGFEEFLSGWDNLFIYGRFLGLTARVVRRRVEEMGERFGSTAYLKQEVISLSGGQRRRLQLIRALLHRPRLLFLDEPTVALDVDGRQQFYHAFGEMVSELGTTVVWTSHYLEEIERNCQRVIILKEGKVVLDQSTQSLVGVSSAEKIIVTLAPGSITPPSTPELERADADRLVYKGSAELFYREVLPRLTAAGTAIVSVHHTKPSLEEIYLQLVRTKEGVNR</sequence>
<dbReference type="GO" id="GO:0005524">
    <property type="term" value="F:ATP binding"/>
    <property type="evidence" value="ECO:0007669"/>
    <property type="project" value="UniProtKB-KW"/>
</dbReference>
<evidence type="ECO:0000256" key="2">
    <source>
        <dbReference type="ARBA" id="ARBA00022448"/>
    </source>
</evidence>
<dbReference type="PROSITE" id="PS50893">
    <property type="entry name" value="ABC_TRANSPORTER_2"/>
    <property type="match status" value="1"/>
</dbReference>
<dbReference type="Pfam" id="PF00005">
    <property type="entry name" value="ABC_tran"/>
    <property type="match status" value="1"/>
</dbReference>
<protein>
    <submittedName>
        <fullName evidence="6">ABC transporter ATP-binding protein NatA</fullName>
    </submittedName>
</protein>
<dbReference type="EMBL" id="QWKX01000117">
    <property type="protein sequence ID" value="RIH74409.1"/>
    <property type="molecule type" value="Genomic_DNA"/>
</dbReference>
<proteinExistence type="inferred from homology"/>
<reference evidence="6 7" key="1">
    <citation type="submission" date="2018-08" db="EMBL/GenBank/DDBJ databases">
        <title>Meiothermus cateniformans JCM 15151 genome sequencing project.</title>
        <authorList>
            <person name="Da Costa M.S."/>
            <person name="Albuquerque L."/>
            <person name="Raposo P."/>
            <person name="Froufe H.J.C."/>
            <person name="Barroso C.S."/>
            <person name="Egas C."/>
        </authorList>
    </citation>
    <scope>NUCLEOTIDE SEQUENCE [LARGE SCALE GENOMIC DNA]</scope>
    <source>
        <strain evidence="6 7">JCM 15151</strain>
    </source>
</reference>
<comment type="similarity">
    <text evidence="1">Belongs to the ABC transporter superfamily.</text>
</comment>
<dbReference type="InterPro" id="IPR050763">
    <property type="entry name" value="ABC_transporter_ATP-binding"/>
</dbReference>
<dbReference type="InterPro" id="IPR003593">
    <property type="entry name" value="AAA+_ATPase"/>
</dbReference>
<dbReference type="Proteomes" id="UP000266089">
    <property type="component" value="Unassembled WGS sequence"/>
</dbReference>
<evidence type="ECO:0000256" key="4">
    <source>
        <dbReference type="ARBA" id="ARBA00022840"/>
    </source>
</evidence>
<dbReference type="PANTHER" id="PTHR42711">
    <property type="entry name" value="ABC TRANSPORTER ATP-BINDING PROTEIN"/>
    <property type="match status" value="1"/>
</dbReference>
<dbReference type="RefSeq" id="WP_119361845.1">
    <property type="nucleotide sequence ID" value="NZ_JBHSXZ010000070.1"/>
</dbReference>
<keyword evidence="3" id="KW-0547">Nucleotide-binding</keyword>
<keyword evidence="4 6" id="KW-0067">ATP-binding</keyword>
<dbReference type="SMART" id="SM00382">
    <property type="entry name" value="AAA"/>
    <property type="match status" value="1"/>
</dbReference>
<gene>
    <name evidence="6" type="primary">natA_5</name>
    <name evidence="6" type="ORF">Mcate_02730</name>
</gene>
<dbReference type="InterPro" id="IPR003439">
    <property type="entry name" value="ABC_transporter-like_ATP-bd"/>
</dbReference>
<evidence type="ECO:0000256" key="1">
    <source>
        <dbReference type="ARBA" id="ARBA00005417"/>
    </source>
</evidence>
<dbReference type="AlphaFoldDB" id="A0A399DRP9"/>
<dbReference type="PROSITE" id="PS00211">
    <property type="entry name" value="ABC_TRANSPORTER_1"/>
    <property type="match status" value="1"/>
</dbReference>
<comment type="caution">
    <text evidence="6">The sequence shown here is derived from an EMBL/GenBank/DDBJ whole genome shotgun (WGS) entry which is preliminary data.</text>
</comment>
<evidence type="ECO:0000313" key="7">
    <source>
        <dbReference type="Proteomes" id="UP000266089"/>
    </source>
</evidence>
<dbReference type="PANTHER" id="PTHR42711:SF5">
    <property type="entry name" value="ABC TRANSPORTER ATP-BINDING PROTEIN NATA"/>
    <property type="match status" value="1"/>
</dbReference>
<keyword evidence="2" id="KW-0813">Transport</keyword>
<dbReference type="InterPro" id="IPR017871">
    <property type="entry name" value="ABC_transporter-like_CS"/>
</dbReference>
<dbReference type="SUPFAM" id="SSF52540">
    <property type="entry name" value="P-loop containing nucleoside triphosphate hydrolases"/>
    <property type="match status" value="1"/>
</dbReference>
<name>A0A399DRP9_9DEIN</name>
<feature type="domain" description="ABC transporter" evidence="5">
    <location>
        <begin position="6"/>
        <end position="237"/>
    </location>
</feature>
<dbReference type="GO" id="GO:0016887">
    <property type="term" value="F:ATP hydrolysis activity"/>
    <property type="evidence" value="ECO:0007669"/>
    <property type="project" value="InterPro"/>
</dbReference>
<dbReference type="OrthoDB" id="750260at2"/>
<dbReference type="InterPro" id="IPR027417">
    <property type="entry name" value="P-loop_NTPase"/>
</dbReference>
<evidence type="ECO:0000259" key="5">
    <source>
        <dbReference type="PROSITE" id="PS50893"/>
    </source>
</evidence>
<dbReference type="Gene3D" id="3.40.50.300">
    <property type="entry name" value="P-loop containing nucleotide triphosphate hydrolases"/>
    <property type="match status" value="1"/>
</dbReference>
<organism evidence="6 7">
    <name type="scientific">Meiothermus taiwanensis</name>
    <dbReference type="NCBI Taxonomy" id="172827"/>
    <lineage>
        <taxon>Bacteria</taxon>
        <taxon>Thermotogati</taxon>
        <taxon>Deinococcota</taxon>
        <taxon>Deinococci</taxon>
        <taxon>Thermales</taxon>
        <taxon>Thermaceae</taxon>
        <taxon>Meiothermus</taxon>
    </lineage>
</organism>
<evidence type="ECO:0000256" key="3">
    <source>
        <dbReference type="ARBA" id="ARBA00022741"/>
    </source>
</evidence>
<accession>A0A399DRP9</accession>
<evidence type="ECO:0000313" key="6">
    <source>
        <dbReference type="EMBL" id="RIH74409.1"/>
    </source>
</evidence>